<gene>
    <name evidence="7" type="ORF">CBG49_03020</name>
</gene>
<comment type="catalytic activity">
    <reaction evidence="5">
        <text>Endonucleolytic cleavage of DNA to give specific double-stranded fragments with terminal 5'-phosphates.</text>
        <dbReference type="EC" id="3.1.21.4"/>
    </reaction>
</comment>
<evidence type="ECO:0000256" key="1">
    <source>
        <dbReference type="ARBA" id="ARBA00022722"/>
    </source>
</evidence>
<keyword evidence="1" id="KW-0540">Nuclease</keyword>
<dbReference type="REBASE" id="208495">
    <property type="entry name" value="CspOS43ORF3025P"/>
</dbReference>
<accession>A0A1Z4BLJ8</accession>
<keyword evidence="2" id="KW-0680">Restriction system</keyword>
<dbReference type="EC" id="3.1.21.4" evidence="6"/>
<evidence type="ECO:0000256" key="6">
    <source>
        <dbReference type="ARBA" id="ARBA00093790"/>
    </source>
</evidence>
<evidence type="ECO:0000256" key="2">
    <source>
        <dbReference type="ARBA" id="ARBA00022747"/>
    </source>
</evidence>
<name>A0A1Z4BLJ8_9FLAO</name>
<reference evidence="8" key="1">
    <citation type="submission" date="2017-06" db="EMBL/GenBank/DDBJ databases">
        <title>Complete genome sequence of Capnocytophaga sp. KCOM 1579 (=ChDC OS43) isolated from a human refractory periapical abscess lesion.</title>
        <authorList>
            <person name="Kook J.-K."/>
            <person name="Park S.-N."/>
            <person name="Lim Y.K."/>
            <person name="Roh H."/>
        </authorList>
    </citation>
    <scope>NUCLEOTIDE SEQUENCE [LARGE SCALE GENOMIC DNA]</scope>
    <source>
        <strain evidence="8">ChDC OS43</strain>
    </source>
</reference>
<dbReference type="GO" id="GO:0003677">
    <property type="term" value="F:DNA binding"/>
    <property type="evidence" value="ECO:0007669"/>
    <property type="project" value="InterPro"/>
</dbReference>
<proteinExistence type="predicted"/>
<dbReference type="GO" id="GO:0009307">
    <property type="term" value="P:DNA restriction-modification system"/>
    <property type="evidence" value="ECO:0007669"/>
    <property type="project" value="InterPro"/>
</dbReference>
<dbReference type="Pfam" id="PF09520">
    <property type="entry name" value="RE_TdeIII"/>
    <property type="match status" value="1"/>
</dbReference>
<dbReference type="GO" id="GO:0009036">
    <property type="term" value="F:type II site-specific deoxyribonuclease activity"/>
    <property type="evidence" value="ECO:0007669"/>
    <property type="project" value="InterPro"/>
</dbReference>
<evidence type="ECO:0000256" key="4">
    <source>
        <dbReference type="ARBA" id="ARBA00022801"/>
    </source>
</evidence>
<dbReference type="Proteomes" id="UP000197007">
    <property type="component" value="Chromosome"/>
</dbReference>
<dbReference type="RefSeq" id="WP_088593321.1">
    <property type="nucleotide sequence ID" value="NZ_CP022022.1"/>
</dbReference>
<keyword evidence="4" id="KW-0378">Hydrolase</keyword>
<dbReference type="AlphaFoldDB" id="A0A1Z4BLJ8"/>
<keyword evidence="8" id="KW-1185">Reference proteome</keyword>
<evidence type="ECO:0000313" key="7">
    <source>
        <dbReference type="EMBL" id="ASF42137.1"/>
    </source>
</evidence>
<dbReference type="KEGG" id="capn:CBG49_03020"/>
<dbReference type="EMBL" id="CP022022">
    <property type="protein sequence ID" value="ASF42137.1"/>
    <property type="molecule type" value="Genomic_DNA"/>
</dbReference>
<dbReference type="InterPro" id="IPR019045">
    <property type="entry name" value="Restrct_endonuc_II_HinfI"/>
</dbReference>
<evidence type="ECO:0000256" key="5">
    <source>
        <dbReference type="ARBA" id="ARBA00093760"/>
    </source>
</evidence>
<protein>
    <recommendedName>
        <fullName evidence="6">type II site-specific deoxyribonuclease</fullName>
        <ecNumber evidence="6">3.1.21.4</ecNumber>
    </recommendedName>
</protein>
<evidence type="ECO:0000313" key="8">
    <source>
        <dbReference type="Proteomes" id="UP000197007"/>
    </source>
</evidence>
<organism evidence="7 8">
    <name type="scientific">Capnocytophaga endodontalis</name>
    <dbReference type="NCBI Taxonomy" id="2708117"/>
    <lineage>
        <taxon>Bacteria</taxon>
        <taxon>Pseudomonadati</taxon>
        <taxon>Bacteroidota</taxon>
        <taxon>Flavobacteriia</taxon>
        <taxon>Flavobacteriales</taxon>
        <taxon>Flavobacteriaceae</taxon>
        <taxon>Capnocytophaga</taxon>
    </lineage>
</organism>
<sequence length="355" mass="41451">MALTNLQKEKIAFEVIKTLVNRFDKFPEDTSGNRNAPFHEAFLSAFTDKLQGGVSNVPFFITLSSWLHGLNTTLGQQFFENIAHHLSNGEKREYTTKRLGSQYITQYQKESISELITDLSNTVQTPNLQRENAIIFQNTDTSLVKAIDFSADVFIQEFDTITAIELKSVKPNSGEMRGEKQKILEGKAALYRLFPNKEIRFYIGFPFDPTENPNTPTAYNKDRFFRSIINMPKYFVQEETLLASELWDFLSGERNTMEQILDIINAISTPEFLTKFYFLVNNNNRGLENYKKQLEEWFLFSEILLIENDNQIKEYIQNNKVWTKFYNQTLFNIQGVYNYERYYILKSLITSNSNN</sequence>
<evidence type="ECO:0000256" key="3">
    <source>
        <dbReference type="ARBA" id="ARBA00022759"/>
    </source>
</evidence>
<keyword evidence="3 7" id="KW-0255">Endonuclease</keyword>